<gene>
    <name evidence="1" type="ORF">O970_04835</name>
</gene>
<keyword evidence="2" id="KW-1185">Reference proteome</keyword>
<comment type="caution">
    <text evidence="1">The sequence shown here is derived from an EMBL/GenBank/DDBJ whole genome shotgun (WGS) entry which is preliminary data.</text>
</comment>
<name>A0AB94ICP0_9GAMM</name>
<dbReference type="Proteomes" id="UP000506160">
    <property type="component" value="Unassembled WGS sequence"/>
</dbReference>
<reference evidence="1 2" key="1">
    <citation type="journal article" date="2014" name="Appl. Environ. Microbiol.">
        <title>Genomic features of a bumble bee symbiont reflect its host environment.</title>
        <authorList>
            <person name="Martinson V.G."/>
            <person name="Magoc T."/>
            <person name="Koch H."/>
            <person name="Salzberg S.L."/>
            <person name="Moran N.A."/>
        </authorList>
    </citation>
    <scope>NUCLEOTIDE SEQUENCE [LARGE SCALE GENOMIC DNA]</scope>
    <source>
        <strain evidence="1 2">Bimp</strain>
    </source>
</reference>
<dbReference type="EMBL" id="AWGA01000051">
    <property type="protein sequence ID" value="TEA27190.1"/>
    <property type="molecule type" value="Genomic_DNA"/>
</dbReference>
<proteinExistence type="predicted"/>
<evidence type="ECO:0000313" key="2">
    <source>
        <dbReference type="Proteomes" id="UP000506160"/>
    </source>
</evidence>
<dbReference type="AlphaFoldDB" id="A0AB94ICP0"/>
<evidence type="ECO:0000313" key="1">
    <source>
        <dbReference type="EMBL" id="TEA27190.1"/>
    </source>
</evidence>
<sequence>MKKNQCSNFESILHLESNCKRYFSNPKYHFLGSLIEDLNKAKVNVVDFITKRIAYFKKKIKVDLNNGIEVRIADKFALVYAAGCLAIEYDVLPFKRKNILSGVTKCYYYSQRTPEYEQHYQDVLSNLKKQVYVDLLKSSGKYTEKDIKSFDVVQCKVNNQSVLAITKKYLQQICGEQDVNGFLRSLLNKGILLTQKDSRGNLKYTRQIRYKLKGSKISRAIERRYCIKI</sequence>
<protein>
    <submittedName>
        <fullName evidence="1">Uncharacterized protein</fullName>
    </submittedName>
</protein>
<dbReference type="RefSeq" id="WP_024496021.1">
    <property type="nucleotide sequence ID" value="NZ_AWGA01000051.1"/>
</dbReference>
<accession>A0AB94ICP0</accession>
<organism evidence="1 2">
    <name type="scientific">Candidatus Schmidhempelia bombi str. Bimp</name>
    <dbReference type="NCBI Taxonomy" id="1387197"/>
    <lineage>
        <taxon>Bacteria</taxon>
        <taxon>Pseudomonadati</taxon>
        <taxon>Pseudomonadota</taxon>
        <taxon>Gammaproteobacteria</taxon>
        <taxon>Orbales</taxon>
        <taxon>Orbaceae</taxon>
        <taxon>Candidatus Schmidhempelia</taxon>
    </lineage>
</organism>